<feature type="region of interest" description="Disordered" evidence="8">
    <location>
        <begin position="630"/>
        <end position="718"/>
    </location>
</feature>
<dbReference type="SMART" id="SM00487">
    <property type="entry name" value="DEXDc"/>
    <property type="match status" value="1"/>
</dbReference>
<dbReference type="SUPFAM" id="SSF52540">
    <property type="entry name" value="P-loop containing nucleoside triphosphate hydrolases"/>
    <property type="match status" value="1"/>
</dbReference>
<dbReference type="FunFam" id="3.40.50.300:FF:000637">
    <property type="entry name" value="ATP-dependent RNA helicase DHX37/DHR1"/>
    <property type="match status" value="1"/>
</dbReference>
<dbReference type="EMBL" id="CAJNNV010009509">
    <property type="protein sequence ID" value="CAE8597457.1"/>
    <property type="molecule type" value="Genomic_DNA"/>
</dbReference>
<keyword evidence="4" id="KW-0378">Hydrolase</keyword>
<comment type="caution">
    <text evidence="12">The sequence shown here is derived from an EMBL/GenBank/DDBJ whole genome shotgun (WGS) entry which is preliminary data.</text>
</comment>
<keyword evidence="5" id="KW-0347">Helicase</keyword>
<dbReference type="PROSITE" id="PS51192">
    <property type="entry name" value="HELICASE_ATP_BIND_1"/>
    <property type="match status" value="1"/>
</dbReference>
<evidence type="ECO:0000313" key="12">
    <source>
        <dbReference type="EMBL" id="CAE8618438.1"/>
    </source>
</evidence>
<evidence type="ECO:0000256" key="8">
    <source>
        <dbReference type="SAM" id="MobiDB-lite"/>
    </source>
</evidence>
<feature type="domain" description="Helicase ATP-binding" evidence="9">
    <location>
        <begin position="317"/>
        <end position="510"/>
    </location>
</feature>
<evidence type="ECO:0000313" key="11">
    <source>
        <dbReference type="EMBL" id="CAE8597457.1"/>
    </source>
</evidence>
<feature type="compositionally biased region" description="Acidic residues" evidence="8">
    <location>
        <begin position="1"/>
        <end position="13"/>
    </location>
</feature>
<dbReference type="InterPro" id="IPR027417">
    <property type="entry name" value="P-loop_NTPase"/>
</dbReference>
<name>A0A813FXN6_POLGL</name>
<feature type="compositionally biased region" description="Low complexity" evidence="8">
    <location>
        <begin position="162"/>
        <end position="276"/>
    </location>
</feature>
<dbReference type="Proteomes" id="UP000654075">
    <property type="component" value="Unassembled WGS sequence"/>
</dbReference>
<dbReference type="Pfam" id="PF00271">
    <property type="entry name" value="Helicase_C"/>
    <property type="match status" value="1"/>
</dbReference>
<keyword evidence="13" id="KW-1185">Reference proteome</keyword>
<feature type="region of interest" description="Disordered" evidence="8">
    <location>
        <begin position="86"/>
        <end position="290"/>
    </location>
</feature>
<dbReference type="CDD" id="cd18791">
    <property type="entry name" value="SF2_C_RHA"/>
    <property type="match status" value="1"/>
</dbReference>
<reference evidence="12" key="1">
    <citation type="submission" date="2021-02" db="EMBL/GenBank/DDBJ databases">
        <authorList>
            <person name="Dougan E. K."/>
            <person name="Rhodes N."/>
            <person name="Thang M."/>
            <person name="Chan C."/>
        </authorList>
    </citation>
    <scope>NUCLEOTIDE SEQUENCE</scope>
</reference>
<dbReference type="InterPro" id="IPR014001">
    <property type="entry name" value="Helicase_ATP-bd"/>
</dbReference>
<dbReference type="GO" id="GO:0003724">
    <property type="term" value="F:RNA helicase activity"/>
    <property type="evidence" value="ECO:0007669"/>
    <property type="project" value="UniProtKB-EC"/>
</dbReference>
<dbReference type="OrthoDB" id="10253254at2759"/>
<proteinExistence type="inferred from homology"/>
<evidence type="ECO:0000256" key="7">
    <source>
        <dbReference type="ARBA" id="ARBA00047984"/>
    </source>
</evidence>
<dbReference type="GO" id="GO:0016787">
    <property type="term" value="F:hydrolase activity"/>
    <property type="evidence" value="ECO:0007669"/>
    <property type="project" value="UniProtKB-KW"/>
</dbReference>
<sequence>MEVAPDGDEDDELRQEGDTNLSILPSKRQKVKPEETAEEERPMSKRKKRKMEQIAQKKAGKEMRSDVLEQLKSLQLTSAQALLMRASQSTAVSKQDRNVMAQRRASLGVPLTAEMKKEFRPKKRPDGEAQATEGDSQDEADVSSDDALAAPELGASTGGAVGSKAPAGSSGSASSTAASSSSGKASSTPVSGAAGSSASASKSQTSTAGATSGATAATTTATTTTTATATTTTASIANAAPPTSSASLSSSSSSARTGQATSGAKASALKPLPKASVQPQLNKPAPQPLQRVRVERTVAIEEQRAKLPAVMMEQEMVEMALSNDVLLVCGDTGCGKSTQVPQFLYECGICNGEEHLIGVTQPRRVAAISVSQRVGQELGDANKVGYQVRYDKSHCSKDMRIKFMTDGILLREVQADFLCRKYTAIIIDEAHERGVNCDILIGLLSRAVQRRRRDYDEAVAAGRFEKGKKSGDDALKPLPPPPLKLVIMSATLRLVDFTENKQLFPTPPPVMRIDARTFPVTVHFARRTEDDYIRAAHKSVLEIHSKLPPGTILVFVTGKQEVHRLCKMLQRSQATASARQRAAEGGDFIEEAEAEGAAEAFHLLEASDDEGNASEDGPDDLELQDVPEARQSASVAEDGAASNKRKKQEPKRDVTVEASAEAEPPKTRKAGKKKRKQSTGQKEELPEGGAATEQKEVEKQDKKAQEEEEELTVSFGLGEEDVVVLDTEATKDEDAKDVEARNQRKIRMARLDKSRSAGGAFQGAGFGEGPLTVLPLYAQLAARNQLAPFSPPRDGERLVVVSTNVAETSVTLPNVRYVVDCGREKRRKYKASSGVSAFAVERISKASADQRAGR</sequence>
<dbReference type="GO" id="GO:0000462">
    <property type="term" value="P:maturation of SSU-rRNA from tricistronic rRNA transcript (SSU-rRNA, 5.8S rRNA, LSU-rRNA)"/>
    <property type="evidence" value="ECO:0007669"/>
    <property type="project" value="TreeGrafter"/>
</dbReference>
<evidence type="ECO:0000259" key="10">
    <source>
        <dbReference type="PROSITE" id="PS51194"/>
    </source>
</evidence>
<dbReference type="GO" id="GO:0005524">
    <property type="term" value="F:ATP binding"/>
    <property type="evidence" value="ECO:0007669"/>
    <property type="project" value="UniProtKB-KW"/>
</dbReference>
<dbReference type="OMA" id="TEQCEND"/>
<dbReference type="EMBL" id="CAJNNV010026535">
    <property type="protein sequence ID" value="CAE8618438.1"/>
    <property type="molecule type" value="Genomic_DNA"/>
</dbReference>
<dbReference type="GO" id="GO:0005730">
    <property type="term" value="C:nucleolus"/>
    <property type="evidence" value="ECO:0007669"/>
    <property type="project" value="TreeGrafter"/>
</dbReference>
<evidence type="ECO:0000256" key="4">
    <source>
        <dbReference type="ARBA" id="ARBA00022801"/>
    </source>
</evidence>
<dbReference type="PROSITE" id="PS51194">
    <property type="entry name" value="HELICASE_CTER"/>
    <property type="match status" value="1"/>
</dbReference>
<dbReference type="GO" id="GO:0003723">
    <property type="term" value="F:RNA binding"/>
    <property type="evidence" value="ECO:0007669"/>
    <property type="project" value="TreeGrafter"/>
</dbReference>
<feature type="compositionally biased region" description="Acidic residues" evidence="8">
    <location>
        <begin position="135"/>
        <end position="144"/>
    </location>
</feature>
<evidence type="ECO:0000256" key="6">
    <source>
        <dbReference type="ARBA" id="ARBA00022840"/>
    </source>
</evidence>
<keyword evidence="6" id="KW-0067">ATP-binding</keyword>
<feature type="region of interest" description="Disordered" evidence="8">
    <location>
        <begin position="1"/>
        <end position="63"/>
    </location>
</feature>
<dbReference type="SMART" id="SM00490">
    <property type="entry name" value="HELICc"/>
    <property type="match status" value="1"/>
</dbReference>
<feature type="compositionally biased region" description="Basic and acidic residues" evidence="8">
    <location>
        <begin position="693"/>
        <end position="705"/>
    </location>
</feature>
<evidence type="ECO:0000256" key="1">
    <source>
        <dbReference type="ARBA" id="ARBA00008792"/>
    </source>
</evidence>
<organism evidence="12 13">
    <name type="scientific">Polarella glacialis</name>
    <name type="common">Dinoflagellate</name>
    <dbReference type="NCBI Taxonomy" id="89957"/>
    <lineage>
        <taxon>Eukaryota</taxon>
        <taxon>Sar</taxon>
        <taxon>Alveolata</taxon>
        <taxon>Dinophyceae</taxon>
        <taxon>Suessiales</taxon>
        <taxon>Suessiaceae</taxon>
        <taxon>Polarella</taxon>
    </lineage>
</organism>
<feature type="non-terminal residue" evidence="12">
    <location>
        <position position="1"/>
    </location>
</feature>
<protein>
    <recommendedName>
        <fullName evidence="2">RNA helicase</fullName>
        <ecNumber evidence="2">3.6.4.13</ecNumber>
    </recommendedName>
</protein>
<accession>A0A813FXN6</accession>
<evidence type="ECO:0000256" key="2">
    <source>
        <dbReference type="ARBA" id="ARBA00012552"/>
    </source>
</evidence>
<evidence type="ECO:0000259" key="9">
    <source>
        <dbReference type="PROSITE" id="PS51192"/>
    </source>
</evidence>
<feature type="compositionally biased region" description="Basic and acidic residues" evidence="8">
    <location>
        <begin position="31"/>
        <end position="43"/>
    </location>
</feature>
<dbReference type="InterPro" id="IPR001650">
    <property type="entry name" value="Helicase_C-like"/>
</dbReference>
<dbReference type="AlphaFoldDB" id="A0A813FXN6"/>
<dbReference type="Gene3D" id="3.40.50.300">
    <property type="entry name" value="P-loop containing nucleotide triphosphate hydrolases"/>
    <property type="match status" value="3"/>
</dbReference>
<keyword evidence="3" id="KW-0547">Nucleotide-binding</keyword>
<dbReference type="EC" id="3.6.4.13" evidence="2"/>
<dbReference type="PANTHER" id="PTHR18934">
    <property type="entry name" value="ATP-DEPENDENT RNA HELICASE"/>
    <property type="match status" value="1"/>
</dbReference>
<comment type="catalytic activity">
    <reaction evidence="7">
        <text>ATP + H2O = ADP + phosphate + H(+)</text>
        <dbReference type="Rhea" id="RHEA:13065"/>
        <dbReference type="ChEBI" id="CHEBI:15377"/>
        <dbReference type="ChEBI" id="CHEBI:15378"/>
        <dbReference type="ChEBI" id="CHEBI:30616"/>
        <dbReference type="ChEBI" id="CHEBI:43474"/>
        <dbReference type="ChEBI" id="CHEBI:456216"/>
        <dbReference type="EC" id="3.6.4.13"/>
    </reaction>
</comment>
<comment type="similarity">
    <text evidence="1">Belongs to the DEAD box helicase family. DEAH subfamily.</text>
</comment>
<evidence type="ECO:0000256" key="3">
    <source>
        <dbReference type="ARBA" id="ARBA00022741"/>
    </source>
</evidence>
<dbReference type="PANTHER" id="PTHR18934:SF99">
    <property type="entry name" value="ATP-DEPENDENT RNA HELICASE DHX37-RELATED"/>
    <property type="match status" value="1"/>
</dbReference>
<evidence type="ECO:0000313" key="13">
    <source>
        <dbReference type="Proteomes" id="UP000654075"/>
    </source>
</evidence>
<evidence type="ECO:0000256" key="5">
    <source>
        <dbReference type="ARBA" id="ARBA00022806"/>
    </source>
</evidence>
<gene>
    <name evidence="11" type="ORF">PGLA1383_LOCUS15901</name>
    <name evidence="12" type="ORF">PGLA1383_LOCUS36056</name>
</gene>
<feature type="compositionally biased region" description="Basic residues" evidence="8">
    <location>
        <begin position="667"/>
        <end position="677"/>
    </location>
</feature>
<feature type="domain" description="Helicase C-terminal" evidence="10">
    <location>
        <begin position="696"/>
        <end position="854"/>
    </location>
</feature>